<keyword evidence="4" id="KW-1185">Reference proteome</keyword>
<name>A0A0D2EWE0_9EURO</name>
<gene>
    <name evidence="3" type="ORF">PV05_07826</name>
</gene>
<dbReference type="Gene3D" id="3.30.750.44">
    <property type="match status" value="1"/>
</dbReference>
<accession>A0A0D2EWE0</accession>
<dbReference type="SMART" id="SM00245">
    <property type="entry name" value="TSPc"/>
    <property type="match status" value="1"/>
</dbReference>
<dbReference type="GeneID" id="25329734"/>
<dbReference type="Pfam" id="PF03572">
    <property type="entry name" value="Peptidase_S41"/>
    <property type="match status" value="1"/>
</dbReference>
<dbReference type="PANTHER" id="PTHR11261:SF3">
    <property type="entry name" value="RETINOL-BINDING PROTEIN 3"/>
    <property type="match status" value="1"/>
</dbReference>
<dbReference type="HOGENOM" id="CLU_044498_0_0_1"/>
<proteinExistence type="predicted"/>
<keyword evidence="1" id="KW-0732">Signal</keyword>
<evidence type="ECO:0000256" key="1">
    <source>
        <dbReference type="SAM" id="SignalP"/>
    </source>
</evidence>
<feature type="domain" description="Tail specific protease" evidence="2">
    <location>
        <begin position="266"/>
        <end position="485"/>
    </location>
</feature>
<dbReference type="InterPro" id="IPR029045">
    <property type="entry name" value="ClpP/crotonase-like_dom_sf"/>
</dbReference>
<dbReference type="Gene3D" id="3.90.226.10">
    <property type="entry name" value="2-enoyl-CoA Hydratase, Chain A, domain 1"/>
    <property type="match status" value="1"/>
</dbReference>
<sequence length="515" mass="57593">MALVSYIMPFAVALSLYYLLQGPLSGIEVSKIMPDRMLWASARTPAAKQFNAWLKVFNIGDRDALLSYHVDNFPYGVASEDLAGIEREMVFSTHTGGFHVMQIQQVPEERTKEGEETVNVLLREKKRPQFARASMKVDLSKKDYPVSKFEIHPIPTPIKYAPEDKKEYYRKALAPLTTERRHMVLDEIADVVRKRYIFPDIGDKMIKDLQAREASGEYDHYAESDIWARRLTEDMLAVSNDQHIRVIFAEPPPGVHGGDGDNLREPPDLFDRLKGMNFGLGEPSVEVIENHRIGFLPIDGFVPTTPEVTREYEKIQKAIGDIVSQVADTDALVLDLRRNGGGHPSTVAFVLSYFLPEGPVHLHDFVDWDGVVKSTYSTLPTSELPKGTHPFGESRPLFLLTSKRTVSGGEDMSYNLQARKRATAIVGEDETTAGAANLVTGPSIICEEEFGGRWWHVGIPDRRPVNVVTGTNWEGFGVRSDVVVGENQDPRAIARSMALEQLASRNDAKSTMLVQ</sequence>
<reference evidence="3 4" key="1">
    <citation type="submission" date="2015-01" db="EMBL/GenBank/DDBJ databases">
        <title>The Genome Sequence of Exophiala xenobiotica CBS118157.</title>
        <authorList>
            <consortium name="The Broad Institute Genomics Platform"/>
            <person name="Cuomo C."/>
            <person name="de Hoog S."/>
            <person name="Gorbushina A."/>
            <person name="Stielow B."/>
            <person name="Teixiera M."/>
            <person name="Abouelleil A."/>
            <person name="Chapman S.B."/>
            <person name="Priest M."/>
            <person name="Young S.K."/>
            <person name="Wortman J."/>
            <person name="Nusbaum C."/>
            <person name="Birren B."/>
        </authorList>
    </citation>
    <scope>NUCLEOTIDE SEQUENCE [LARGE SCALE GENOMIC DNA]</scope>
    <source>
        <strain evidence="3 4">CBS 118157</strain>
    </source>
</reference>
<evidence type="ECO:0000313" key="4">
    <source>
        <dbReference type="Proteomes" id="UP000054342"/>
    </source>
</evidence>
<dbReference type="EMBL" id="KN847321">
    <property type="protein sequence ID" value="KIW52164.1"/>
    <property type="molecule type" value="Genomic_DNA"/>
</dbReference>
<dbReference type="SUPFAM" id="SSF52096">
    <property type="entry name" value="ClpP/crotonase"/>
    <property type="match status" value="1"/>
</dbReference>
<dbReference type="PANTHER" id="PTHR11261">
    <property type="entry name" value="INTERPHOTORECEPTOR RETINOID-BINDING PROTEIN"/>
    <property type="match status" value="1"/>
</dbReference>
<feature type="signal peptide" evidence="1">
    <location>
        <begin position="1"/>
        <end position="26"/>
    </location>
</feature>
<dbReference type="OrthoDB" id="10268064at2759"/>
<dbReference type="InterPro" id="IPR005151">
    <property type="entry name" value="Tail-specific_protease"/>
</dbReference>
<organism evidence="3 4">
    <name type="scientific">Exophiala xenobiotica</name>
    <dbReference type="NCBI Taxonomy" id="348802"/>
    <lineage>
        <taxon>Eukaryota</taxon>
        <taxon>Fungi</taxon>
        <taxon>Dikarya</taxon>
        <taxon>Ascomycota</taxon>
        <taxon>Pezizomycotina</taxon>
        <taxon>Eurotiomycetes</taxon>
        <taxon>Chaetothyriomycetidae</taxon>
        <taxon>Chaetothyriales</taxon>
        <taxon>Herpotrichiellaceae</taxon>
        <taxon>Exophiala</taxon>
    </lineage>
</organism>
<evidence type="ECO:0000259" key="2">
    <source>
        <dbReference type="SMART" id="SM00245"/>
    </source>
</evidence>
<evidence type="ECO:0000313" key="3">
    <source>
        <dbReference type="EMBL" id="KIW52164.1"/>
    </source>
</evidence>
<dbReference type="Pfam" id="PF11918">
    <property type="entry name" value="Peptidase_S41_N"/>
    <property type="match status" value="1"/>
</dbReference>
<protein>
    <recommendedName>
        <fullName evidence="2">Tail specific protease domain-containing protein</fullName>
    </recommendedName>
</protein>
<dbReference type="GO" id="GO:0008236">
    <property type="term" value="F:serine-type peptidase activity"/>
    <property type="evidence" value="ECO:0007669"/>
    <property type="project" value="InterPro"/>
</dbReference>
<feature type="chain" id="PRO_5002252561" description="Tail specific protease domain-containing protein" evidence="1">
    <location>
        <begin position="27"/>
        <end position="515"/>
    </location>
</feature>
<dbReference type="GO" id="GO:0006508">
    <property type="term" value="P:proteolysis"/>
    <property type="evidence" value="ECO:0007669"/>
    <property type="project" value="InterPro"/>
</dbReference>
<dbReference type="RefSeq" id="XP_013312748.1">
    <property type="nucleotide sequence ID" value="XM_013457294.1"/>
</dbReference>
<dbReference type="CDD" id="cd07563">
    <property type="entry name" value="Peptidase_S41_IRBP"/>
    <property type="match status" value="1"/>
</dbReference>
<dbReference type="Proteomes" id="UP000054342">
    <property type="component" value="Unassembled WGS sequence"/>
</dbReference>
<dbReference type="AlphaFoldDB" id="A0A0D2EWE0"/>